<keyword evidence="4 9" id="KW-0812">Transmembrane</keyword>
<keyword evidence="11" id="KW-1185">Reference proteome</keyword>
<accession>A0A8H5IY77</accession>
<evidence type="ECO:0000256" key="4">
    <source>
        <dbReference type="ARBA" id="ARBA00022692"/>
    </source>
</evidence>
<dbReference type="Gene3D" id="1.20.1250.20">
    <property type="entry name" value="MFS general substrate transporter like domains"/>
    <property type="match status" value="1"/>
</dbReference>
<evidence type="ECO:0000256" key="7">
    <source>
        <dbReference type="ARBA" id="ARBA00023136"/>
    </source>
</evidence>
<proteinExistence type="inferred from homology"/>
<feature type="compositionally biased region" description="Polar residues" evidence="8">
    <location>
        <begin position="291"/>
        <end position="304"/>
    </location>
</feature>
<name>A0A8H5IY77_9HYPO</name>
<dbReference type="PANTHER" id="PTHR48020">
    <property type="entry name" value="PROTON MYO-INOSITOL COTRANSPORTER"/>
    <property type="match status" value="1"/>
</dbReference>
<keyword evidence="3" id="KW-0813">Transport</keyword>
<dbReference type="PROSITE" id="PS00217">
    <property type="entry name" value="SUGAR_TRANSPORT_2"/>
    <property type="match status" value="1"/>
</dbReference>
<evidence type="ECO:0000256" key="6">
    <source>
        <dbReference type="ARBA" id="ARBA00022989"/>
    </source>
</evidence>
<feature type="compositionally biased region" description="Polar residues" evidence="8">
    <location>
        <begin position="1"/>
        <end position="11"/>
    </location>
</feature>
<dbReference type="GO" id="GO:0022857">
    <property type="term" value="F:transmembrane transporter activity"/>
    <property type="evidence" value="ECO:0007669"/>
    <property type="project" value="InterPro"/>
</dbReference>
<feature type="transmembrane region" description="Helical" evidence="9">
    <location>
        <begin position="75"/>
        <end position="97"/>
    </location>
</feature>
<keyword evidence="10" id="KW-0762">Sugar transport</keyword>
<evidence type="ECO:0000256" key="3">
    <source>
        <dbReference type="ARBA" id="ARBA00022448"/>
    </source>
</evidence>
<sequence length="594" mass="64709">MGKSRQNSTTTVDREKDEIQKAMGHEKAEFEALEVARHGGREIDELIDDMERQLDESGGLKKGFFQLQFANPKHFTWLLVAFASMGGLLSGLDQSLISGANLFLPDDLGLTEHENSLVNSGMPLGAVGGALLLSPANEYFGRKGAIIISIILYTIGAALEAGSINFGMIVASRVILGLGVGLEGGTVPVYVAETVERRIRGNLVSLYQFNIALGDFNYFAPPLTYQPDTNSYRPLSVQPLGFAVHAYSKPPTHHPSPTLTTFKVHSSSGTPMPWDGSLIRITPSLPKVTTPEPNVTAPKQQLTPRTPLPNAPRPKGRITPKTPKTPKGRATNPESIGVTPLRQLKITSSFPKVEPKDQSSPGSNHPQKPGQGKSVGQQTQKGDAGENNGIYKHKSEEMSVKTTIKSSNDLNQYRFAKLFDRESDELVGWYEQPSGNHAFGVWKINGDGSFTKIDDMNLDLSCKPAGINFIDMNGDGYDNLVCIGLDGNAQLSVSQGDGDKSGNKRPTFKLHGEIKKNEGFEQDRVRLANIDGDGRGDYCIIDDGGKFQCWRNGGTSEAPEYWKALRTRFTAKNMGDSNGVRFADINGDGRDDWL</sequence>
<comment type="subcellular location">
    <subcellularLocation>
        <location evidence="1">Membrane</location>
        <topology evidence="1">Multi-pass membrane protein</topology>
    </subcellularLocation>
</comment>
<dbReference type="InterPro" id="IPR036259">
    <property type="entry name" value="MFS_trans_sf"/>
</dbReference>
<feature type="compositionally biased region" description="Basic and acidic residues" evidence="8">
    <location>
        <begin position="12"/>
        <end position="21"/>
    </location>
</feature>
<dbReference type="InterPro" id="IPR050814">
    <property type="entry name" value="Myo-inositol_Transporter"/>
</dbReference>
<dbReference type="SUPFAM" id="SSF69318">
    <property type="entry name" value="Integrin alpha N-terminal domain"/>
    <property type="match status" value="1"/>
</dbReference>
<dbReference type="Proteomes" id="UP000582016">
    <property type="component" value="Unassembled WGS sequence"/>
</dbReference>
<protein>
    <submittedName>
        <fullName evidence="10">Plastidic glucose transporter 4</fullName>
    </submittedName>
</protein>
<dbReference type="AlphaFoldDB" id="A0A8H5IY77"/>
<feature type="region of interest" description="Disordered" evidence="8">
    <location>
        <begin position="1"/>
        <end position="21"/>
    </location>
</feature>
<dbReference type="GO" id="GO:0016020">
    <property type="term" value="C:membrane"/>
    <property type="evidence" value="ECO:0007669"/>
    <property type="project" value="UniProtKB-SubCell"/>
</dbReference>
<dbReference type="OrthoDB" id="3915838at2759"/>
<dbReference type="SUPFAM" id="SSF103473">
    <property type="entry name" value="MFS general substrate transporter"/>
    <property type="match status" value="1"/>
</dbReference>
<dbReference type="Pfam" id="PF00083">
    <property type="entry name" value="Sugar_tr"/>
    <property type="match status" value="1"/>
</dbReference>
<keyword evidence="6 9" id="KW-1133">Transmembrane helix</keyword>
<evidence type="ECO:0000256" key="8">
    <source>
        <dbReference type="SAM" id="MobiDB-lite"/>
    </source>
</evidence>
<dbReference type="EMBL" id="JAAOAQ010000502">
    <property type="protein sequence ID" value="KAF5544143.1"/>
    <property type="molecule type" value="Genomic_DNA"/>
</dbReference>
<dbReference type="InterPro" id="IPR013517">
    <property type="entry name" value="FG-GAP"/>
</dbReference>
<dbReference type="PANTHER" id="PTHR48020:SF9">
    <property type="entry name" value="MAJOR FACILITATOR SUPERFAMILY (MFS) PROFILE DOMAIN-CONTAINING PROTEIN"/>
    <property type="match status" value="1"/>
</dbReference>
<dbReference type="InterPro" id="IPR005828">
    <property type="entry name" value="MFS_sugar_transport-like"/>
</dbReference>
<dbReference type="InterPro" id="IPR028994">
    <property type="entry name" value="Integrin_alpha_N"/>
</dbReference>
<feature type="region of interest" description="Disordered" evidence="8">
    <location>
        <begin position="284"/>
        <end position="396"/>
    </location>
</feature>
<evidence type="ECO:0000313" key="10">
    <source>
        <dbReference type="EMBL" id="KAF5544143.1"/>
    </source>
</evidence>
<evidence type="ECO:0000256" key="5">
    <source>
        <dbReference type="ARBA" id="ARBA00022729"/>
    </source>
</evidence>
<dbReference type="Pfam" id="PF13517">
    <property type="entry name" value="FG-GAP_3"/>
    <property type="match status" value="1"/>
</dbReference>
<evidence type="ECO:0000313" key="11">
    <source>
        <dbReference type="Proteomes" id="UP000582016"/>
    </source>
</evidence>
<feature type="transmembrane region" description="Helical" evidence="9">
    <location>
        <begin position="145"/>
        <end position="164"/>
    </location>
</feature>
<evidence type="ECO:0000256" key="2">
    <source>
        <dbReference type="ARBA" id="ARBA00010992"/>
    </source>
</evidence>
<evidence type="ECO:0000256" key="1">
    <source>
        <dbReference type="ARBA" id="ARBA00004141"/>
    </source>
</evidence>
<feature type="transmembrane region" description="Helical" evidence="9">
    <location>
        <begin position="117"/>
        <end position="133"/>
    </location>
</feature>
<organism evidence="10 11">
    <name type="scientific">Fusarium phyllophilum</name>
    <dbReference type="NCBI Taxonomy" id="47803"/>
    <lineage>
        <taxon>Eukaryota</taxon>
        <taxon>Fungi</taxon>
        <taxon>Dikarya</taxon>
        <taxon>Ascomycota</taxon>
        <taxon>Pezizomycotina</taxon>
        <taxon>Sordariomycetes</taxon>
        <taxon>Hypocreomycetidae</taxon>
        <taxon>Hypocreales</taxon>
        <taxon>Nectriaceae</taxon>
        <taxon>Fusarium</taxon>
        <taxon>Fusarium fujikuroi species complex</taxon>
    </lineage>
</organism>
<comment type="caution">
    <text evidence="10">The sequence shown here is derived from an EMBL/GenBank/DDBJ whole genome shotgun (WGS) entry which is preliminary data.</text>
</comment>
<evidence type="ECO:0000256" key="9">
    <source>
        <dbReference type="SAM" id="Phobius"/>
    </source>
</evidence>
<reference evidence="10 11" key="1">
    <citation type="submission" date="2020-05" db="EMBL/GenBank/DDBJ databases">
        <title>Identification and distribution of gene clusters putatively required for synthesis of sphingolipid metabolism inhibitors in phylogenetically diverse species of the filamentous fungus Fusarium.</title>
        <authorList>
            <person name="Kim H.-S."/>
            <person name="Busman M."/>
            <person name="Brown D.W."/>
            <person name="Divon H."/>
            <person name="Uhlig S."/>
            <person name="Proctor R.H."/>
        </authorList>
    </citation>
    <scope>NUCLEOTIDE SEQUENCE [LARGE SCALE GENOMIC DNA]</scope>
    <source>
        <strain evidence="10 11">NRRL 13617</strain>
    </source>
</reference>
<comment type="similarity">
    <text evidence="2">Belongs to the major facilitator superfamily. Sugar transporter (TC 2.A.1.1) family.</text>
</comment>
<keyword evidence="5" id="KW-0732">Signal</keyword>
<gene>
    <name evidence="10" type="ORF">FPHYL_11079</name>
</gene>
<keyword evidence="7 9" id="KW-0472">Membrane</keyword>
<dbReference type="InterPro" id="IPR005829">
    <property type="entry name" value="Sugar_transporter_CS"/>
</dbReference>